<dbReference type="Proteomes" id="UP000799755">
    <property type="component" value="Unassembled WGS sequence"/>
</dbReference>
<keyword evidence="2" id="KW-1185">Reference proteome</keyword>
<sequence>MIRVAVFLTRSKCALPAANGLGELSSDPREIDKAPDTTFRSGDLIEGVVIGSLRRLGKRMAPWSNTGGQERAWATRAPQDLDQNEDRFHIFIKRAQSERFHFLQEIEMRESEQIFRAKLHTYAHLEMCTLCFKRRCGPHDSEQYCIREGEGSLFGLSTGLALKQPRNYLNIRFFETPLLHVLKGGIVPSQDTRPIFHNHYTPREDCVEDDPLRFNISPLVEYYSLSGGMSDERSVLWTVDWTAHCRASWYTSRKRSQSPFTLGLSDPVEIIVKRYTRGHIQQTLVTIWLITALVLRFALFPSQKCISSTFITAFNPCPTLQPNQLFLPSSRITLSLHASWILKITATEHVYSYGGLRAPQPAHIHQPLLPTAAPWSLAHSIAYIDL</sequence>
<organism evidence="1 2">
    <name type="scientific">Lindgomyces ingoldianus</name>
    <dbReference type="NCBI Taxonomy" id="673940"/>
    <lineage>
        <taxon>Eukaryota</taxon>
        <taxon>Fungi</taxon>
        <taxon>Dikarya</taxon>
        <taxon>Ascomycota</taxon>
        <taxon>Pezizomycotina</taxon>
        <taxon>Dothideomycetes</taxon>
        <taxon>Pleosporomycetidae</taxon>
        <taxon>Pleosporales</taxon>
        <taxon>Lindgomycetaceae</taxon>
        <taxon>Lindgomyces</taxon>
    </lineage>
</organism>
<reference evidence="1" key="1">
    <citation type="journal article" date="2020" name="Stud. Mycol.">
        <title>101 Dothideomycetes genomes: a test case for predicting lifestyles and emergence of pathogens.</title>
        <authorList>
            <person name="Haridas S."/>
            <person name="Albert R."/>
            <person name="Binder M."/>
            <person name="Bloem J."/>
            <person name="Labutti K."/>
            <person name="Salamov A."/>
            <person name="Andreopoulos B."/>
            <person name="Baker S."/>
            <person name="Barry K."/>
            <person name="Bills G."/>
            <person name="Bluhm B."/>
            <person name="Cannon C."/>
            <person name="Castanera R."/>
            <person name="Culley D."/>
            <person name="Daum C."/>
            <person name="Ezra D."/>
            <person name="Gonzalez J."/>
            <person name="Henrissat B."/>
            <person name="Kuo A."/>
            <person name="Liang C."/>
            <person name="Lipzen A."/>
            <person name="Lutzoni F."/>
            <person name="Magnuson J."/>
            <person name="Mondo S."/>
            <person name="Nolan M."/>
            <person name="Ohm R."/>
            <person name="Pangilinan J."/>
            <person name="Park H.-J."/>
            <person name="Ramirez L."/>
            <person name="Alfaro M."/>
            <person name="Sun H."/>
            <person name="Tritt A."/>
            <person name="Yoshinaga Y."/>
            <person name="Zwiers L.-H."/>
            <person name="Turgeon B."/>
            <person name="Goodwin S."/>
            <person name="Spatafora J."/>
            <person name="Crous P."/>
            <person name="Grigoriev I."/>
        </authorList>
    </citation>
    <scope>NUCLEOTIDE SEQUENCE</scope>
    <source>
        <strain evidence="1">ATCC 200398</strain>
    </source>
</reference>
<proteinExistence type="predicted"/>
<accession>A0ACB6QIB5</accession>
<evidence type="ECO:0000313" key="1">
    <source>
        <dbReference type="EMBL" id="KAF2466255.1"/>
    </source>
</evidence>
<comment type="caution">
    <text evidence="1">The sequence shown here is derived from an EMBL/GenBank/DDBJ whole genome shotgun (WGS) entry which is preliminary data.</text>
</comment>
<evidence type="ECO:0000313" key="2">
    <source>
        <dbReference type="Proteomes" id="UP000799755"/>
    </source>
</evidence>
<gene>
    <name evidence="1" type="ORF">BDR25DRAFT_359622</name>
</gene>
<dbReference type="EMBL" id="MU003525">
    <property type="protein sequence ID" value="KAF2466255.1"/>
    <property type="molecule type" value="Genomic_DNA"/>
</dbReference>
<protein>
    <submittedName>
        <fullName evidence="1">Uncharacterized protein</fullName>
    </submittedName>
</protein>
<name>A0ACB6QIB5_9PLEO</name>